<dbReference type="InterPro" id="IPR028082">
    <property type="entry name" value="Peripla_BP_I"/>
</dbReference>
<evidence type="ECO:0000256" key="2">
    <source>
        <dbReference type="ARBA" id="ARBA00022729"/>
    </source>
</evidence>
<dbReference type="Proteomes" id="UP000004263">
    <property type="component" value="Unassembled WGS sequence"/>
</dbReference>
<keyword evidence="6" id="KW-1185">Reference proteome</keyword>
<dbReference type="CDD" id="cd19979">
    <property type="entry name" value="PBP1_ABC_ligand_binding-like"/>
    <property type="match status" value="1"/>
</dbReference>
<accession>Q1N483</accession>
<dbReference type="SUPFAM" id="SSF53822">
    <property type="entry name" value="Periplasmic binding protein-like I"/>
    <property type="match status" value="1"/>
</dbReference>
<proteinExistence type="inferred from homology"/>
<evidence type="ECO:0000256" key="1">
    <source>
        <dbReference type="ARBA" id="ARBA00010062"/>
    </source>
</evidence>
<dbReference type="EMBL" id="AAQH01000003">
    <property type="protein sequence ID" value="EAT12982.1"/>
    <property type="molecule type" value="Genomic_DNA"/>
</dbReference>
<gene>
    <name evidence="5" type="ORF">RED65_14837</name>
</gene>
<keyword evidence="2 3" id="KW-0732">Signal</keyword>
<dbReference type="PANTHER" id="PTHR30483">
    <property type="entry name" value="LEUCINE-SPECIFIC-BINDING PROTEIN"/>
    <property type="match status" value="1"/>
</dbReference>
<feature type="domain" description="Leucine-binding protein" evidence="4">
    <location>
        <begin position="42"/>
        <end position="361"/>
    </location>
</feature>
<dbReference type="STRING" id="207949.RED65_14837"/>
<dbReference type="HOGENOM" id="CLU_027128_0_0_6"/>
<evidence type="ECO:0000259" key="4">
    <source>
        <dbReference type="Pfam" id="PF13458"/>
    </source>
</evidence>
<dbReference type="PANTHER" id="PTHR30483:SF6">
    <property type="entry name" value="PERIPLASMIC BINDING PROTEIN OF ABC TRANSPORTER FOR NATURAL AMINO ACIDS"/>
    <property type="match status" value="1"/>
</dbReference>
<protein>
    <recommendedName>
        <fullName evidence="4">Leucine-binding protein domain-containing protein</fullName>
    </recommendedName>
</protein>
<name>Q1N483_9GAMM</name>
<evidence type="ECO:0000313" key="6">
    <source>
        <dbReference type="Proteomes" id="UP000004263"/>
    </source>
</evidence>
<feature type="signal peptide" evidence="3">
    <location>
        <begin position="1"/>
        <end position="20"/>
    </location>
</feature>
<dbReference type="RefSeq" id="WP_007018053.1">
    <property type="nucleotide sequence ID" value="NZ_CH724115.1"/>
</dbReference>
<dbReference type="InterPro" id="IPR028081">
    <property type="entry name" value="Leu-bd"/>
</dbReference>
<comment type="caution">
    <text evidence="5">The sequence shown here is derived from an EMBL/GenBank/DDBJ whole genome shotgun (WGS) entry which is preliminary data.</text>
</comment>
<reference evidence="5 6" key="1">
    <citation type="submission" date="2006-03" db="EMBL/GenBank/DDBJ databases">
        <authorList>
            <person name="Pinhassi J."/>
            <person name="Pedros-Alio C."/>
            <person name="Ferriera S."/>
            <person name="Johnson J."/>
            <person name="Kravitz S."/>
            <person name="Halpern A."/>
            <person name="Remington K."/>
            <person name="Beeson K."/>
            <person name="Tran B."/>
            <person name="Rogers Y.-H."/>
            <person name="Friedman R."/>
            <person name="Venter J.C."/>
        </authorList>
    </citation>
    <scope>NUCLEOTIDE SEQUENCE [LARGE SCALE GENOMIC DNA]</scope>
    <source>
        <strain evidence="5 6">RED65</strain>
    </source>
</reference>
<dbReference type="Pfam" id="PF13458">
    <property type="entry name" value="Peripla_BP_6"/>
    <property type="match status" value="1"/>
</dbReference>
<dbReference type="Gene3D" id="3.40.50.2300">
    <property type="match status" value="2"/>
</dbReference>
<dbReference type="AlphaFoldDB" id="Q1N483"/>
<comment type="similarity">
    <text evidence="1">Belongs to the leucine-binding protein family.</text>
</comment>
<dbReference type="InterPro" id="IPR051010">
    <property type="entry name" value="BCAA_transport"/>
</dbReference>
<organism evidence="5 6">
    <name type="scientific">Bermanella marisrubri</name>
    <dbReference type="NCBI Taxonomy" id="207949"/>
    <lineage>
        <taxon>Bacteria</taxon>
        <taxon>Pseudomonadati</taxon>
        <taxon>Pseudomonadota</taxon>
        <taxon>Gammaproteobacteria</taxon>
        <taxon>Oceanospirillales</taxon>
        <taxon>Oceanospirillaceae</taxon>
        <taxon>Bermanella</taxon>
    </lineage>
</organism>
<feature type="chain" id="PRO_5004194555" description="Leucine-binding protein domain-containing protein" evidence="3">
    <location>
        <begin position="21"/>
        <end position="409"/>
    </location>
</feature>
<sequence length="409" mass="46392">MIQVIKLFCLVAFITQNALATEKMLKIYHDSDYSSHDQAAISIYQGFTTALAEVNHSIQGYQIKVIKKDHRGNSKRSLRNMQQFLKDPQGLLILGGLHSPPYIQNRQFINENSILLLVPWAAGSPITRYPDGKNWVFRLSIDDSKAGYRLAQFALDEKACKQPHLLLEETGWGKGNLITLNDAIKTRLGIAPDHTWFTWGTRFHQAKEVVKEIGELDTDCIIFVGNAIEGEQFVKAMADLPVESRLPIISHWGITGGDFHEKIPHEIRSKIDLNFIQTCFSFLPEPQNALSKKVFESTKILFPDAINEPRDIQAQTGFAHGYDIGKILIQALNQINIKGPMDKVRSELRDKLENLDKPIEGLVRTYLQPFTKWQATKPDAHEALGLDDICMGYYQKDNSIRLHSDIVEK</sequence>
<evidence type="ECO:0000256" key="3">
    <source>
        <dbReference type="SAM" id="SignalP"/>
    </source>
</evidence>
<evidence type="ECO:0000313" key="5">
    <source>
        <dbReference type="EMBL" id="EAT12982.1"/>
    </source>
</evidence>